<dbReference type="EMBL" id="LR798404">
    <property type="protein sequence ID" value="CAB5229771.1"/>
    <property type="molecule type" value="Genomic_DNA"/>
</dbReference>
<reference evidence="3" key="1">
    <citation type="submission" date="2020-05" db="EMBL/GenBank/DDBJ databases">
        <authorList>
            <person name="Chiriac C."/>
            <person name="Salcher M."/>
            <person name="Ghai R."/>
            <person name="Kavagutti S V."/>
        </authorList>
    </citation>
    <scope>NUCLEOTIDE SEQUENCE</scope>
</reference>
<proteinExistence type="predicted"/>
<gene>
    <name evidence="1" type="ORF">UFOVP1113_24</name>
    <name evidence="3" type="ORF">UFOVP1563_30</name>
    <name evidence="2" type="ORF">UFOVP1627_12</name>
</gene>
<evidence type="ECO:0000313" key="3">
    <source>
        <dbReference type="EMBL" id="CAB5229771.1"/>
    </source>
</evidence>
<protein>
    <submittedName>
        <fullName evidence="3">Uncharacterized protein</fullName>
    </submittedName>
</protein>
<name>A0A6J7XFC8_9CAUD</name>
<evidence type="ECO:0000313" key="1">
    <source>
        <dbReference type="EMBL" id="CAB4184644.1"/>
    </source>
</evidence>
<dbReference type="EMBL" id="LR797072">
    <property type="protein sequence ID" value="CAB4184644.1"/>
    <property type="molecule type" value="Genomic_DNA"/>
</dbReference>
<accession>A0A6J7XFC8</accession>
<evidence type="ECO:0000313" key="2">
    <source>
        <dbReference type="EMBL" id="CAB4219752.1"/>
    </source>
</evidence>
<organism evidence="3">
    <name type="scientific">uncultured Caudovirales phage</name>
    <dbReference type="NCBI Taxonomy" id="2100421"/>
    <lineage>
        <taxon>Viruses</taxon>
        <taxon>Duplodnaviria</taxon>
        <taxon>Heunggongvirae</taxon>
        <taxon>Uroviricota</taxon>
        <taxon>Caudoviricetes</taxon>
        <taxon>Peduoviridae</taxon>
        <taxon>Maltschvirus</taxon>
        <taxon>Maltschvirus maltsch</taxon>
    </lineage>
</organism>
<sequence>MIKHTVRKAKRSHTTADECKFLNKIGSYSDNPMMDKIGYLKAYIAIAGKRSNWEAINKAEVLDHCYDLINKAEAIATVAVSNNTLTIKRSA</sequence>
<dbReference type="EMBL" id="LR797484">
    <property type="protein sequence ID" value="CAB4219752.1"/>
    <property type="molecule type" value="Genomic_DNA"/>
</dbReference>